<feature type="region of interest" description="Disordered" evidence="2">
    <location>
        <begin position="375"/>
        <end position="402"/>
    </location>
</feature>
<dbReference type="OMA" id="YDVNFLC"/>
<evidence type="ECO:0000313" key="6">
    <source>
        <dbReference type="Proteomes" id="UP000246078"/>
    </source>
</evidence>
<dbReference type="Proteomes" id="UP000246078">
    <property type="component" value="Unassembled WGS sequence"/>
</dbReference>
<evidence type="ECO:0000256" key="1">
    <source>
        <dbReference type="SAM" id="Coils"/>
    </source>
</evidence>
<dbReference type="VEuPathDB" id="TriTrypDB:C4B63_21g47"/>
<dbReference type="SUPFAM" id="SSF48371">
    <property type="entry name" value="ARM repeat"/>
    <property type="match status" value="1"/>
</dbReference>
<evidence type="ECO:0000256" key="2">
    <source>
        <dbReference type="SAM" id="MobiDB-lite"/>
    </source>
</evidence>
<dbReference type="VEuPathDB" id="TriTrypDB:TcYC6_0064490"/>
<organism evidence="5 6">
    <name type="scientific">Trypanosoma cruzi</name>
    <dbReference type="NCBI Taxonomy" id="5693"/>
    <lineage>
        <taxon>Eukaryota</taxon>
        <taxon>Discoba</taxon>
        <taxon>Euglenozoa</taxon>
        <taxon>Kinetoplastea</taxon>
        <taxon>Metakinetoplastina</taxon>
        <taxon>Trypanosomatida</taxon>
        <taxon>Trypanosomatidae</taxon>
        <taxon>Trypanosoma</taxon>
        <taxon>Schizotrypanum</taxon>
    </lineage>
</organism>
<keyword evidence="1" id="KW-0175">Coiled coil</keyword>
<protein>
    <submittedName>
        <fullName evidence="5">Eukaryotic translation initiation factor 4 gamma 5</fullName>
    </submittedName>
</protein>
<feature type="coiled-coil region" evidence="1">
    <location>
        <begin position="231"/>
        <end position="261"/>
    </location>
</feature>
<dbReference type="VEuPathDB" id="TriTrypDB:Tc_MARK_9827"/>
<dbReference type="VEuPathDB" id="TriTrypDB:ECC02_003061"/>
<dbReference type="VEuPathDB" id="TriTrypDB:TcCLB.504093.4"/>
<dbReference type="EMBL" id="JABDHM010000016">
    <property type="protein sequence ID" value="KAF5223873.1"/>
    <property type="molecule type" value="Genomic_DNA"/>
</dbReference>
<feature type="region of interest" description="Disordered" evidence="2">
    <location>
        <begin position="1"/>
        <end position="76"/>
    </location>
</feature>
<dbReference type="Pfam" id="PF02854">
    <property type="entry name" value="MIF4G"/>
    <property type="match status" value="1"/>
</dbReference>
<dbReference type="GO" id="GO:0003729">
    <property type="term" value="F:mRNA binding"/>
    <property type="evidence" value="ECO:0007669"/>
    <property type="project" value="TreeGrafter"/>
</dbReference>
<accession>A0A2V2WAU2</accession>
<dbReference type="VEuPathDB" id="TriTrypDB:TcCLB.508989.90"/>
<dbReference type="EMBL" id="PRFC01000125">
    <property type="protein sequence ID" value="PWV05728.1"/>
    <property type="molecule type" value="Genomic_DNA"/>
</dbReference>
<reference evidence="4 7" key="2">
    <citation type="journal article" date="2019" name="Genome Biol. Evol.">
        <title>Nanopore Sequencing Significantly Improves Genome Assembly of the Protozoan Parasite Trypanosoma cruzi.</title>
        <authorList>
            <person name="Diaz-Viraque F."/>
            <person name="Pita S."/>
            <person name="Greif G."/>
            <person name="de Souza R.C.M."/>
            <person name="Iraola G."/>
            <person name="Robello C."/>
        </authorList>
    </citation>
    <scope>NUCLEOTIDE SEQUENCE [LARGE SCALE GENOMIC DNA]</scope>
    <source>
        <strain evidence="4 7">Berenice</strain>
    </source>
</reference>
<proteinExistence type="predicted"/>
<keyword evidence="5" id="KW-0396">Initiation factor</keyword>
<reference evidence="5 6" key="1">
    <citation type="journal article" date="2018" name="Microb. Genom.">
        <title>Expanding an expanded genome: long-read sequencing of Trypanosoma cruzi.</title>
        <authorList>
            <person name="Berna L."/>
            <person name="Rodriguez M."/>
            <person name="Chiribao M.L."/>
            <person name="Parodi-Talice A."/>
            <person name="Pita S."/>
            <person name="Rijo G."/>
            <person name="Alvarez-Valin F."/>
            <person name="Robello C."/>
        </authorList>
    </citation>
    <scope>NUCLEOTIDE SEQUENCE [LARGE SCALE GENOMIC DNA]</scope>
    <source>
        <strain evidence="5 6">TCC</strain>
    </source>
</reference>
<dbReference type="PANTHER" id="PTHR23253:SF27">
    <property type="entry name" value="MIF4G DOMAIN-CONTAINING PROTEIN"/>
    <property type="match status" value="1"/>
</dbReference>
<evidence type="ECO:0000313" key="4">
    <source>
        <dbReference type="EMBL" id="KAF5223873.1"/>
    </source>
</evidence>
<dbReference type="VEuPathDB" id="TriTrypDB:TCDM_03311"/>
<dbReference type="GO" id="GO:0003743">
    <property type="term" value="F:translation initiation factor activity"/>
    <property type="evidence" value="ECO:0007669"/>
    <property type="project" value="UniProtKB-KW"/>
</dbReference>
<evidence type="ECO:0000313" key="5">
    <source>
        <dbReference type="EMBL" id="PWV05728.1"/>
    </source>
</evidence>
<evidence type="ECO:0000313" key="7">
    <source>
        <dbReference type="Proteomes" id="UP000583944"/>
    </source>
</evidence>
<dbReference type="Proteomes" id="UP000583944">
    <property type="component" value="Unassembled WGS sequence"/>
</dbReference>
<dbReference type="VEuPathDB" id="TriTrypDB:TcCLB.509569.180"/>
<dbReference type="GO" id="GO:0016281">
    <property type="term" value="C:eukaryotic translation initiation factor 4F complex"/>
    <property type="evidence" value="ECO:0007669"/>
    <property type="project" value="TreeGrafter"/>
</dbReference>
<dbReference type="VEuPathDB" id="TriTrypDB:TcBrA4_0019320"/>
<keyword evidence="5" id="KW-0648">Protein biosynthesis</keyword>
<dbReference type="AlphaFoldDB" id="A0A2V2WAU2"/>
<dbReference type="VEuPathDB" id="TriTrypDB:TcCL_ESM06007"/>
<sequence>MDHQTMSNVPPRIGSAPLSHSQQSFPRVESRTAGAFRVCPLRPGGERPPPLQPSVSPSTNFFDRAAPQPTEPPAASHPANCIYDIAEFVKCQHTKESPPKGILDFVTELWKEMPENKDSRPEHILSREELFRGESMPSKVMKERKLHNEVLGILGRVGEGNLPKMKEELTNLPIRQSTDKEIQDVIQVIFNKSIQPEDSIFVPYYVKLVVSLINDIGEGEPAGRFIRNAIIRQCQRTFENAEEAQAQLEREIANLPEEEAEQRRLIFAGKQKANINFLGLLFTHGLVREKVVLHVLEWLLYGTERKRRFPADYELIHFMNLLLTCGKSFSKEGQEFVPKFRAVLEELMHMHPQRRMQFLLLNTVETIDNNWEPPFGAKATSSSQEHETERRPVSQLPPRNKLVLAPPMNPIPSRDGFWEAMDKFFVTSNAEEVITLLADIPDETRIVYCTSVIHRYMTTTRCVQQRARLGELFEELANKRVLPVEDVRKALFIHLRDAVKEDLFTDVPRYFCNWAIVVKGGRDVFPPSLHTEFLNILVDNGASRETLVNMVRDVHKIQSESPGSVETDARSRFRVLPALLRYTPPLLSGYSMDDTEDVFRQLRDCDSDVDYFYHLCEQEDSKGVFMCINSLGKAPHLAFSMISAIFTFVRFDVEALCREYKESVKKLVNTKQLHLLLEEVYVTWQALDRTPENSFLLFVKALRSLNAARDQLDKFKTLLTKNYGAAGKKDAAMLDKLK</sequence>
<dbReference type="VEuPathDB" id="TriTrypDB:TcG_02191"/>
<feature type="domain" description="MIF4G" evidence="3">
    <location>
        <begin position="149"/>
        <end position="365"/>
    </location>
</feature>
<reference evidence="4" key="3">
    <citation type="submission" date="2020-04" db="EMBL/GenBank/DDBJ databases">
        <authorList>
            <person name="Diaz Viraque F."/>
        </authorList>
    </citation>
    <scope>NUCLEOTIDE SEQUENCE</scope>
    <source>
        <strain evidence="4">Berenice</strain>
    </source>
</reference>
<comment type="caution">
    <text evidence="5">The sequence shown here is derived from an EMBL/GenBank/DDBJ whole genome shotgun (WGS) entry which is preliminary data.</text>
</comment>
<dbReference type="VEuPathDB" id="TriTrypDB:TCSYLVIO_000504"/>
<dbReference type="PANTHER" id="PTHR23253">
    <property type="entry name" value="EUKARYOTIC TRANSLATION INITIATION FACTOR 4 GAMMA"/>
    <property type="match status" value="1"/>
</dbReference>
<dbReference type="Gene3D" id="1.25.40.180">
    <property type="match status" value="1"/>
</dbReference>
<dbReference type="InterPro" id="IPR016024">
    <property type="entry name" value="ARM-type_fold"/>
</dbReference>
<dbReference type="SMR" id="A0A2V2WAU2"/>
<dbReference type="VEuPathDB" id="TriTrypDB:BCY84_05377"/>
<gene>
    <name evidence="5" type="ORF">C3747_125g24</name>
    <name evidence="4" type="ORF">ECC02_003061</name>
</gene>
<dbReference type="VEuPathDB" id="TriTrypDB:C3747_125g24"/>
<dbReference type="InterPro" id="IPR003890">
    <property type="entry name" value="MIF4G-like_typ-3"/>
</dbReference>
<dbReference type="OrthoDB" id="514777at2759"/>
<evidence type="ECO:0000259" key="3">
    <source>
        <dbReference type="Pfam" id="PF02854"/>
    </source>
</evidence>
<name>A0A2V2WAU2_TRYCR</name>